<evidence type="ECO:0000313" key="3">
    <source>
        <dbReference type="Proteomes" id="UP000030149"/>
    </source>
</evidence>
<dbReference type="EMBL" id="JRLZ01000020">
    <property type="protein sequence ID" value="KGO93175.1"/>
    <property type="molecule type" value="Genomic_DNA"/>
</dbReference>
<dbReference type="eggNOG" id="COG1572">
    <property type="taxonomic scope" value="Bacteria"/>
</dbReference>
<reference evidence="3" key="1">
    <citation type="submission" date="2013-09" db="EMBL/GenBank/DDBJ databases">
        <authorList>
            <person name="Zeng Z."/>
            <person name="Chen C."/>
        </authorList>
    </citation>
    <scope>NUCLEOTIDE SEQUENCE [LARGE SCALE GENOMIC DNA]</scope>
    <source>
        <strain evidence="3">DK69</strain>
    </source>
</reference>
<gene>
    <name evidence="2" type="ORF">Q767_15050</name>
</gene>
<dbReference type="PATRIC" id="fig|1107311.5.peg.1529"/>
<accession>A0A0A2MYA7</accession>
<reference evidence="2 3" key="2">
    <citation type="journal article" date="2015" name="Stand. Genomic Sci.">
        <title>High quality draft genomic sequence of Flavobacterium enshiense DK69(T) and comparison among Flavobacterium genomes.</title>
        <authorList>
            <person name="Zeng Z."/>
            <person name="Chen C."/>
            <person name="Du H."/>
            <person name="Wang G."/>
            <person name="Li M."/>
        </authorList>
    </citation>
    <scope>NUCLEOTIDE SEQUENCE [LARGE SCALE GENOMIC DNA]</scope>
    <source>
        <strain evidence="2 3">DK69</strain>
    </source>
</reference>
<dbReference type="InterPro" id="IPR026341">
    <property type="entry name" value="T9SS_type_B"/>
</dbReference>
<keyword evidence="3" id="KW-1185">Reference proteome</keyword>
<evidence type="ECO:0000256" key="1">
    <source>
        <dbReference type="SAM" id="MobiDB-lite"/>
    </source>
</evidence>
<dbReference type="NCBIfam" id="TIGR04131">
    <property type="entry name" value="Bac_Flav_CTERM"/>
    <property type="match status" value="1"/>
</dbReference>
<dbReference type="AlphaFoldDB" id="A0A0A2MYA7"/>
<organism evidence="2 3">
    <name type="scientific">Flavobacterium enshiense DK69</name>
    <dbReference type="NCBI Taxonomy" id="1107311"/>
    <lineage>
        <taxon>Bacteria</taxon>
        <taxon>Pseudomonadati</taxon>
        <taxon>Bacteroidota</taxon>
        <taxon>Flavobacteriia</taxon>
        <taxon>Flavobacteriales</taxon>
        <taxon>Flavobacteriaceae</taxon>
        <taxon>Flavobacterium</taxon>
    </lineage>
</organism>
<proteinExistence type="predicted"/>
<dbReference type="Pfam" id="PF13585">
    <property type="entry name" value="CHU_C"/>
    <property type="match status" value="1"/>
</dbReference>
<feature type="compositionally biased region" description="Polar residues" evidence="1">
    <location>
        <begin position="9"/>
        <end position="20"/>
    </location>
</feature>
<sequence>WTVVESGVTGASNGSGTETTPGAGIPISQPLETTGDAQGTATYTVTPIYNGCSGEPKTIVIVVNPKPKTTIDPGMVCIDSVTGTLISGYNMDTGLDPAAYTFQWYYGGDMNTVIATSSSYEATQAGQYTVAIMNSSTGCNDEFVINVDESNPATSATAVVTDYFEDTQAITVTVAGNGSYLYSLDGGAFQDSNVFVNVLPGEHTVTIQDAAGCTNITLEHIVTIGYPRFFTPNGDGYNDTWNIWSLSNDQPNAEIHIFDRYGKLIKQIVPGGTGWDGLFDGHTLPSTDYWFTVKYKENGAEKLFKAHFSMKR</sequence>
<dbReference type="Proteomes" id="UP000030149">
    <property type="component" value="Unassembled WGS sequence"/>
</dbReference>
<protein>
    <recommendedName>
        <fullName evidence="4">T9SS type B sorting domain-containing protein</fullName>
    </recommendedName>
</protein>
<evidence type="ECO:0008006" key="4">
    <source>
        <dbReference type="Google" id="ProtNLM"/>
    </source>
</evidence>
<feature type="non-terminal residue" evidence="2">
    <location>
        <position position="1"/>
    </location>
</feature>
<comment type="caution">
    <text evidence="2">The sequence shown here is derived from an EMBL/GenBank/DDBJ whole genome shotgun (WGS) entry which is preliminary data.</text>
</comment>
<feature type="region of interest" description="Disordered" evidence="1">
    <location>
        <begin position="1"/>
        <end position="26"/>
    </location>
</feature>
<evidence type="ECO:0000313" key="2">
    <source>
        <dbReference type="EMBL" id="KGO93175.1"/>
    </source>
</evidence>
<dbReference type="RefSeq" id="WP_035630902.1">
    <property type="nucleotide sequence ID" value="NZ_JRLZ01000020.1"/>
</dbReference>
<dbReference type="STRING" id="1107311.Q767_15050"/>
<name>A0A0A2MYA7_9FLAO</name>